<proteinExistence type="predicted"/>
<comment type="function">
    <text evidence="1">Involved in the transposition of the insertion sequence.</text>
</comment>
<dbReference type="InterPro" id="IPR036397">
    <property type="entry name" value="RNaseH_sf"/>
</dbReference>
<dbReference type="PROSITE" id="PS50994">
    <property type="entry name" value="INTEGRASE"/>
    <property type="match status" value="1"/>
</dbReference>
<protein>
    <submittedName>
        <fullName evidence="3">Integrase</fullName>
    </submittedName>
</protein>
<organism evidence="3 4">
    <name type="scientific">Vulcanibacillus modesticaldus</name>
    <dbReference type="NCBI Taxonomy" id="337097"/>
    <lineage>
        <taxon>Bacteria</taxon>
        <taxon>Bacillati</taxon>
        <taxon>Bacillota</taxon>
        <taxon>Bacilli</taxon>
        <taxon>Bacillales</taxon>
        <taxon>Bacillaceae</taxon>
        <taxon>Vulcanibacillus</taxon>
    </lineage>
</organism>
<dbReference type="InterPro" id="IPR001584">
    <property type="entry name" value="Integrase_cat-core"/>
</dbReference>
<feature type="non-terminal residue" evidence="3">
    <location>
        <position position="283"/>
    </location>
</feature>
<keyword evidence="4" id="KW-1185">Reference proteome</keyword>
<dbReference type="AlphaFoldDB" id="A0A1D2YSD5"/>
<dbReference type="RefSeq" id="WP_069657528.1">
    <property type="nucleotide sequence ID" value="NZ_MIJF01000077.1"/>
</dbReference>
<dbReference type="Pfam" id="PF00665">
    <property type="entry name" value="rve"/>
    <property type="match status" value="1"/>
</dbReference>
<dbReference type="InterPro" id="IPR050900">
    <property type="entry name" value="Transposase_IS3/IS150/IS904"/>
</dbReference>
<dbReference type="NCBIfam" id="NF033516">
    <property type="entry name" value="transpos_IS3"/>
    <property type="match status" value="1"/>
</dbReference>
<reference evidence="3 4" key="1">
    <citation type="submission" date="2016-09" db="EMBL/GenBank/DDBJ databases">
        <title>Draft genome sequence for the type strain of Vulcanibacillus modesticaldus BR, a strictly anaerobic, moderately thermophilic, and nitrate-reducing bacterium from deep sea-hydrothermal vents of the Mid-Atlantic Ridge.</title>
        <authorList>
            <person name="Abin C.A."/>
            <person name="Hollibaugh J.T."/>
        </authorList>
    </citation>
    <scope>NUCLEOTIDE SEQUENCE [LARGE SCALE GENOMIC DNA]</scope>
    <source>
        <strain evidence="3 4">BR</strain>
    </source>
</reference>
<dbReference type="Gene3D" id="3.30.420.10">
    <property type="entry name" value="Ribonuclease H-like superfamily/Ribonuclease H"/>
    <property type="match status" value="1"/>
</dbReference>
<dbReference type="EMBL" id="MIJF01000077">
    <property type="protein sequence ID" value="OEF97199.1"/>
    <property type="molecule type" value="Genomic_DNA"/>
</dbReference>
<dbReference type="SUPFAM" id="SSF53098">
    <property type="entry name" value="Ribonuclease H-like"/>
    <property type="match status" value="1"/>
</dbReference>
<accession>A0A1D2YSD5</accession>
<evidence type="ECO:0000313" key="3">
    <source>
        <dbReference type="EMBL" id="OEF97199.1"/>
    </source>
</evidence>
<sequence length="283" mass="34029">MEDVPKQERFAVIHEMVGKNVSIKQLCEIASVSSSGYYRWVKRQKNPSQKQLEDEKLKNKILECHQKVKGIYGYRRIKGWLKRRYNLKVNHKRVQRLMKEMGICAVIRKKRPYYGKKEPYVISNNHLNRDFHATKPNEKWVTDITYLIFNKKRLYLSAIKDLYNNEIVAYQVSLRNDLQLVMDTVKKAIKKRKKRNVNGVLLHSDQGFQYTSRQYNQLLKRYNIKASMSRKGNCLDNASMENFFSHFKAECFHLYSFRTTEEVKNAVKRYIRFYNHHRFQEKL</sequence>
<dbReference type="InterPro" id="IPR010921">
    <property type="entry name" value="Trp_repressor/repl_initiator"/>
</dbReference>
<dbReference type="Proteomes" id="UP000243739">
    <property type="component" value="Unassembled WGS sequence"/>
</dbReference>
<evidence type="ECO:0000313" key="4">
    <source>
        <dbReference type="Proteomes" id="UP000243739"/>
    </source>
</evidence>
<gene>
    <name evidence="3" type="ORF">BHF71_11245</name>
</gene>
<evidence type="ECO:0000256" key="1">
    <source>
        <dbReference type="ARBA" id="ARBA00002286"/>
    </source>
</evidence>
<dbReference type="InterPro" id="IPR048020">
    <property type="entry name" value="Transpos_IS3"/>
</dbReference>
<dbReference type="GO" id="GO:0043565">
    <property type="term" value="F:sequence-specific DNA binding"/>
    <property type="evidence" value="ECO:0007669"/>
    <property type="project" value="InterPro"/>
</dbReference>
<dbReference type="Pfam" id="PF13333">
    <property type="entry name" value="rve_2"/>
    <property type="match status" value="1"/>
</dbReference>
<evidence type="ECO:0000259" key="2">
    <source>
        <dbReference type="PROSITE" id="PS50994"/>
    </source>
</evidence>
<dbReference type="PANTHER" id="PTHR46889">
    <property type="entry name" value="TRANSPOSASE INSF FOR INSERTION SEQUENCE IS3B-RELATED"/>
    <property type="match status" value="1"/>
</dbReference>
<dbReference type="Pfam" id="PF13276">
    <property type="entry name" value="HTH_21"/>
    <property type="match status" value="1"/>
</dbReference>
<dbReference type="GO" id="GO:0015074">
    <property type="term" value="P:DNA integration"/>
    <property type="evidence" value="ECO:0007669"/>
    <property type="project" value="InterPro"/>
</dbReference>
<dbReference type="PANTHER" id="PTHR46889:SF4">
    <property type="entry name" value="TRANSPOSASE INSO FOR INSERTION SEQUENCE ELEMENT IS911B-RELATED"/>
    <property type="match status" value="1"/>
</dbReference>
<dbReference type="OrthoDB" id="9781005at2"/>
<dbReference type="SUPFAM" id="SSF48295">
    <property type="entry name" value="TrpR-like"/>
    <property type="match status" value="1"/>
</dbReference>
<dbReference type="InterPro" id="IPR025948">
    <property type="entry name" value="HTH-like_dom"/>
</dbReference>
<comment type="caution">
    <text evidence="3">The sequence shown here is derived from an EMBL/GenBank/DDBJ whole genome shotgun (WGS) entry which is preliminary data.</text>
</comment>
<name>A0A1D2YSD5_9BACI</name>
<feature type="domain" description="Integrase catalytic" evidence="2">
    <location>
        <begin position="132"/>
        <end position="283"/>
    </location>
</feature>
<dbReference type="InterPro" id="IPR012337">
    <property type="entry name" value="RNaseH-like_sf"/>
</dbReference>